<keyword evidence="1" id="KW-1133">Transmembrane helix</keyword>
<evidence type="ECO:0000256" key="1">
    <source>
        <dbReference type="SAM" id="Phobius"/>
    </source>
</evidence>
<name>A0A550D0K6_9AGAR</name>
<proteinExistence type="predicted"/>
<reference evidence="2 3" key="1">
    <citation type="journal article" date="2019" name="New Phytol.">
        <title>Comparative genomics reveals unique wood-decay strategies and fruiting body development in the Schizophyllaceae.</title>
        <authorList>
            <person name="Almasi E."/>
            <person name="Sahu N."/>
            <person name="Krizsan K."/>
            <person name="Balint B."/>
            <person name="Kovacs G.M."/>
            <person name="Kiss B."/>
            <person name="Cseklye J."/>
            <person name="Drula E."/>
            <person name="Henrissat B."/>
            <person name="Nagy I."/>
            <person name="Chovatia M."/>
            <person name="Adam C."/>
            <person name="LaButti K."/>
            <person name="Lipzen A."/>
            <person name="Riley R."/>
            <person name="Grigoriev I.V."/>
            <person name="Nagy L.G."/>
        </authorList>
    </citation>
    <scope>NUCLEOTIDE SEQUENCE [LARGE SCALE GENOMIC DNA]</scope>
    <source>
        <strain evidence="2 3">NL-1724</strain>
    </source>
</reference>
<organism evidence="2 3">
    <name type="scientific">Schizophyllum amplum</name>
    <dbReference type="NCBI Taxonomy" id="97359"/>
    <lineage>
        <taxon>Eukaryota</taxon>
        <taxon>Fungi</taxon>
        <taxon>Dikarya</taxon>
        <taxon>Basidiomycota</taxon>
        <taxon>Agaricomycotina</taxon>
        <taxon>Agaricomycetes</taxon>
        <taxon>Agaricomycetidae</taxon>
        <taxon>Agaricales</taxon>
        <taxon>Schizophyllaceae</taxon>
        <taxon>Schizophyllum</taxon>
    </lineage>
</organism>
<sequence length="159" mass="16754">MATTTAVASPTASAPPLDLSKALPYLTAAYRFSASALASSARLSYRLSKSTALLLHTSFFSHLVAATLYLCAPAIVFVSLILQAFVLAPYRTVAWVLELVYPVYVLVGVACIVGGIVGGVARLGAQFAVDQCVVREAEVGPANGRVVGNQQPRKELKSR</sequence>
<accession>A0A550D0K6</accession>
<dbReference type="STRING" id="97359.A0A550D0K6"/>
<dbReference type="EMBL" id="VDMD01000001">
    <property type="protein sequence ID" value="TRM70569.1"/>
    <property type="molecule type" value="Genomic_DNA"/>
</dbReference>
<gene>
    <name evidence="2" type="ORF">BD626DRAFT_554543</name>
</gene>
<dbReference type="OrthoDB" id="3031566at2759"/>
<dbReference type="Proteomes" id="UP000320762">
    <property type="component" value="Unassembled WGS sequence"/>
</dbReference>
<evidence type="ECO:0000313" key="3">
    <source>
        <dbReference type="Proteomes" id="UP000320762"/>
    </source>
</evidence>
<keyword evidence="1" id="KW-0812">Transmembrane</keyword>
<feature type="transmembrane region" description="Helical" evidence="1">
    <location>
        <begin position="99"/>
        <end position="121"/>
    </location>
</feature>
<dbReference type="AlphaFoldDB" id="A0A550D0K6"/>
<comment type="caution">
    <text evidence="2">The sequence shown here is derived from an EMBL/GenBank/DDBJ whole genome shotgun (WGS) entry which is preliminary data.</text>
</comment>
<protein>
    <submittedName>
        <fullName evidence="2">Uncharacterized protein</fullName>
    </submittedName>
</protein>
<keyword evidence="1" id="KW-0472">Membrane</keyword>
<evidence type="ECO:0000313" key="2">
    <source>
        <dbReference type="EMBL" id="TRM70569.1"/>
    </source>
</evidence>
<keyword evidence="3" id="KW-1185">Reference proteome</keyword>
<feature type="transmembrane region" description="Helical" evidence="1">
    <location>
        <begin position="63"/>
        <end position="87"/>
    </location>
</feature>